<evidence type="ECO:0000313" key="2">
    <source>
        <dbReference type="Proteomes" id="UP000054144"/>
    </source>
</evidence>
<keyword evidence="2" id="KW-1185">Reference proteome</keyword>
<gene>
    <name evidence="1" type="ORF">FISHEDRAFT_77154</name>
</gene>
<sequence>MLDSRKLIVYRLACAYFEHDDSSSNVVILWMGTEKEAAPYWTEQSPTIETIDVKDTVFGDVDTAYLQALLIWTEPSPASSLMSDAPMTIDMDNECIGLEASHLYWISNNKMNDIYHANDGYVPHREGNTTFSDDTGPCYYGNPDVGLQTYEQNSSFVPADTMSTSPVT</sequence>
<dbReference type="EMBL" id="KN882064">
    <property type="protein sequence ID" value="KIY44936.1"/>
    <property type="molecule type" value="Genomic_DNA"/>
</dbReference>
<protein>
    <submittedName>
        <fullName evidence="1">Uncharacterized protein</fullName>
    </submittedName>
</protein>
<accession>A0A0D7A4V5</accession>
<name>A0A0D7A4V5_9AGAR</name>
<reference evidence="1 2" key="1">
    <citation type="journal article" date="2015" name="Fungal Genet. Biol.">
        <title>Evolution of novel wood decay mechanisms in Agaricales revealed by the genome sequences of Fistulina hepatica and Cylindrobasidium torrendii.</title>
        <authorList>
            <person name="Floudas D."/>
            <person name="Held B.W."/>
            <person name="Riley R."/>
            <person name="Nagy L.G."/>
            <person name="Koehler G."/>
            <person name="Ransdell A.S."/>
            <person name="Younus H."/>
            <person name="Chow J."/>
            <person name="Chiniquy J."/>
            <person name="Lipzen A."/>
            <person name="Tritt A."/>
            <person name="Sun H."/>
            <person name="Haridas S."/>
            <person name="LaButti K."/>
            <person name="Ohm R.A."/>
            <person name="Kues U."/>
            <person name="Blanchette R.A."/>
            <person name="Grigoriev I.V."/>
            <person name="Minto R.E."/>
            <person name="Hibbett D.S."/>
        </authorList>
    </citation>
    <scope>NUCLEOTIDE SEQUENCE [LARGE SCALE GENOMIC DNA]</scope>
    <source>
        <strain evidence="1 2">ATCC 64428</strain>
    </source>
</reference>
<evidence type="ECO:0000313" key="1">
    <source>
        <dbReference type="EMBL" id="KIY44936.1"/>
    </source>
</evidence>
<organism evidence="1 2">
    <name type="scientific">Fistulina hepatica ATCC 64428</name>
    <dbReference type="NCBI Taxonomy" id="1128425"/>
    <lineage>
        <taxon>Eukaryota</taxon>
        <taxon>Fungi</taxon>
        <taxon>Dikarya</taxon>
        <taxon>Basidiomycota</taxon>
        <taxon>Agaricomycotina</taxon>
        <taxon>Agaricomycetes</taxon>
        <taxon>Agaricomycetidae</taxon>
        <taxon>Agaricales</taxon>
        <taxon>Fistulinaceae</taxon>
        <taxon>Fistulina</taxon>
    </lineage>
</organism>
<proteinExistence type="predicted"/>
<dbReference type="AlphaFoldDB" id="A0A0D7A4V5"/>
<dbReference type="Proteomes" id="UP000054144">
    <property type="component" value="Unassembled WGS sequence"/>
</dbReference>